<evidence type="ECO:0000313" key="2">
    <source>
        <dbReference type="Proteomes" id="UP000325081"/>
    </source>
</evidence>
<keyword evidence="2" id="KW-1185">Reference proteome</keyword>
<sequence>MPTSSPNPATICRLSSVHHPPPSPFVYHSSSATKPPAAEQEMLLTTTSWPLVNACCRGVRPLALWSSASSAIRDNKVVVEFEVVDDGGIVTATDEGPPVAAG</sequence>
<dbReference type="Proteomes" id="UP000325081">
    <property type="component" value="Unassembled WGS sequence"/>
</dbReference>
<dbReference type="EMBL" id="BKCP01004494">
    <property type="protein sequence ID" value="GER31543.1"/>
    <property type="molecule type" value="Genomic_DNA"/>
</dbReference>
<comment type="caution">
    <text evidence="1">The sequence shown here is derived from an EMBL/GenBank/DDBJ whole genome shotgun (WGS) entry which is preliminary data.</text>
</comment>
<evidence type="ECO:0000313" key="1">
    <source>
        <dbReference type="EMBL" id="GER31543.1"/>
    </source>
</evidence>
<protein>
    <submittedName>
        <fullName evidence="1">Cysteine/Histidine-rich C1 domain family protein</fullName>
    </submittedName>
</protein>
<name>A0A5A7PF83_STRAF</name>
<dbReference type="AlphaFoldDB" id="A0A5A7PF83"/>
<accession>A0A5A7PF83</accession>
<organism evidence="1 2">
    <name type="scientific">Striga asiatica</name>
    <name type="common">Asiatic witchweed</name>
    <name type="synonym">Buchnera asiatica</name>
    <dbReference type="NCBI Taxonomy" id="4170"/>
    <lineage>
        <taxon>Eukaryota</taxon>
        <taxon>Viridiplantae</taxon>
        <taxon>Streptophyta</taxon>
        <taxon>Embryophyta</taxon>
        <taxon>Tracheophyta</taxon>
        <taxon>Spermatophyta</taxon>
        <taxon>Magnoliopsida</taxon>
        <taxon>eudicotyledons</taxon>
        <taxon>Gunneridae</taxon>
        <taxon>Pentapetalae</taxon>
        <taxon>asterids</taxon>
        <taxon>lamiids</taxon>
        <taxon>Lamiales</taxon>
        <taxon>Orobanchaceae</taxon>
        <taxon>Buchnereae</taxon>
        <taxon>Striga</taxon>
    </lineage>
</organism>
<reference evidence="2" key="1">
    <citation type="journal article" date="2019" name="Curr. Biol.">
        <title>Genome Sequence of Striga asiatica Provides Insight into the Evolution of Plant Parasitism.</title>
        <authorList>
            <person name="Yoshida S."/>
            <person name="Kim S."/>
            <person name="Wafula E.K."/>
            <person name="Tanskanen J."/>
            <person name="Kim Y.M."/>
            <person name="Honaas L."/>
            <person name="Yang Z."/>
            <person name="Spallek T."/>
            <person name="Conn C.E."/>
            <person name="Ichihashi Y."/>
            <person name="Cheong K."/>
            <person name="Cui S."/>
            <person name="Der J.P."/>
            <person name="Gundlach H."/>
            <person name="Jiao Y."/>
            <person name="Hori C."/>
            <person name="Ishida J.K."/>
            <person name="Kasahara H."/>
            <person name="Kiba T."/>
            <person name="Kim M.S."/>
            <person name="Koo N."/>
            <person name="Laohavisit A."/>
            <person name="Lee Y.H."/>
            <person name="Lumba S."/>
            <person name="McCourt P."/>
            <person name="Mortimer J.C."/>
            <person name="Mutuku J.M."/>
            <person name="Nomura T."/>
            <person name="Sasaki-Sekimoto Y."/>
            <person name="Seto Y."/>
            <person name="Wang Y."/>
            <person name="Wakatake T."/>
            <person name="Sakakibara H."/>
            <person name="Demura T."/>
            <person name="Yamaguchi S."/>
            <person name="Yoneyama K."/>
            <person name="Manabe R.I."/>
            <person name="Nelson D.C."/>
            <person name="Schulman A.H."/>
            <person name="Timko M.P."/>
            <person name="dePamphilis C.W."/>
            <person name="Choi D."/>
            <person name="Shirasu K."/>
        </authorList>
    </citation>
    <scope>NUCLEOTIDE SEQUENCE [LARGE SCALE GENOMIC DNA]</scope>
    <source>
        <strain evidence="2">cv. UVA1</strain>
    </source>
</reference>
<gene>
    <name evidence="1" type="ORF">STAS_07556</name>
</gene>
<proteinExistence type="predicted"/>